<dbReference type="NCBIfam" id="TIGR00420">
    <property type="entry name" value="trmU"/>
    <property type="match status" value="1"/>
</dbReference>
<dbReference type="Pfam" id="PF20259">
    <property type="entry name" value="tRNA_Me_trans_M"/>
    <property type="match status" value="1"/>
</dbReference>
<dbReference type="GO" id="GO:0005737">
    <property type="term" value="C:cytoplasm"/>
    <property type="evidence" value="ECO:0007669"/>
    <property type="project" value="UniProtKB-SubCell"/>
</dbReference>
<dbReference type="NCBIfam" id="NF001138">
    <property type="entry name" value="PRK00143.1"/>
    <property type="match status" value="1"/>
</dbReference>
<evidence type="ECO:0000256" key="8">
    <source>
        <dbReference type="ARBA" id="ARBA00051542"/>
    </source>
</evidence>
<comment type="catalytic activity">
    <reaction evidence="8 9">
        <text>S-sulfanyl-L-cysteinyl-[protein] + uridine(34) in tRNA + AH2 + ATP = 2-thiouridine(34) in tRNA + L-cysteinyl-[protein] + A + AMP + diphosphate + H(+)</text>
        <dbReference type="Rhea" id="RHEA:47032"/>
        <dbReference type="Rhea" id="RHEA-COMP:10131"/>
        <dbReference type="Rhea" id="RHEA-COMP:11726"/>
        <dbReference type="Rhea" id="RHEA-COMP:11727"/>
        <dbReference type="Rhea" id="RHEA-COMP:11728"/>
        <dbReference type="ChEBI" id="CHEBI:13193"/>
        <dbReference type="ChEBI" id="CHEBI:15378"/>
        <dbReference type="ChEBI" id="CHEBI:17499"/>
        <dbReference type="ChEBI" id="CHEBI:29950"/>
        <dbReference type="ChEBI" id="CHEBI:30616"/>
        <dbReference type="ChEBI" id="CHEBI:33019"/>
        <dbReference type="ChEBI" id="CHEBI:61963"/>
        <dbReference type="ChEBI" id="CHEBI:65315"/>
        <dbReference type="ChEBI" id="CHEBI:87170"/>
        <dbReference type="ChEBI" id="CHEBI:456215"/>
        <dbReference type="EC" id="2.8.1.13"/>
    </reaction>
</comment>
<evidence type="ECO:0000256" key="5">
    <source>
        <dbReference type="ARBA" id="ARBA00022840"/>
    </source>
</evidence>
<feature type="active site" description="Cysteine persulfide intermediate" evidence="9">
    <location>
        <position position="201"/>
    </location>
</feature>
<keyword evidence="2 9" id="KW-0808">Transferase</keyword>
<dbReference type="FunFam" id="3.40.50.620:FF:000115">
    <property type="entry name" value="tRNA-specific 2-thiouridylase MnmA"/>
    <property type="match status" value="1"/>
</dbReference>
<evidence type="ECO:0000256" key="4">
    <source>
        <dbReference type="ARBA" id="ARBA00022741"/>
    </source>
</evidence>
<comment type="function">
    <text evidence="9">Catalyzes the 2-thiolation of uridine at the wobble position (U34) of tRNA, leading to the formation of s(2)U34.</text>
</comment>
<dbReference type="InterPro" id="IPR014729">
    <property type="entry name" value="Rossmann-like_a/b/a_fold"/>
</dbReference>
<evidence type="ECO:0000256" key="9">
    <source>
        <dbReference type="HAMAP-Rule" id="MF_00144"/>
    </source>
</evidence>
<keyword evidence="1 9" id="KW-0820">tRNA-binding</keyword>
<dbReference type="PANTHER" id="PTHR11933">
    <property type="entry name" value="TRNA 5-METHYLAMINOMETHYL-2-THIOURIDYLATE -METHYLTRANSFERASE"/>
    <property type="match status" value="1"/>
</dbReference>
<dbReference type="FunFam" id="2.30.30.280:FF:000001">
    <property type="entry name" value="tRNA-specific 2-thiouridylase MnmA"/>
    <property type="match status" value="1"/>
</dbReference>
<name>A0A1G1KWS6_9BACT</name>
<dbReference type="EC" id="2.8.1.13" evidence="9"/>
<dbReference type="InterPro" id="IPR023382">
    <property type="entry name" value="MnmA-like_central_sf"/>
</dbReference>
<keyword evidence="7" id="KW-1015">Disulfide bond</keyword>
<dbReference type="Pfam" id="PF20258">
    <property type="entry name" value="tRNA_Me_trans_C"/>
    <property type="match status" value="1"/>
</dbReference>
<feature type="domain" description="tRNA-specific 2-thiouridylase MnmA-like central" evidence="12">
    <location>
        <begin position="210"/>
        <end position="273"/>
    </location>
</feature>
<reference evidence="13 14" key="1">
    <citation type="journal article" date="2016" name="Nat. Commun.">
        <title>Thousands of microbial genomes shed light on interconnected biogeochemical processes in an aquifer system.</title>
        <authorList>
            <person name="Anantharaman K."/>
            <person name="Brown C.T."/>
            <person name="Hug L.A."/>
            <person name="Sharon I."/>
            <person name="Castelle C.J."/>
            <person name="Probst A.J."/>
            <person name="Thomas B.C."/>
            <person name="Singh A."/>
            <person name="Wilkins M.J."/>
            <person name="Karaoz U."/>
            <person name="Brodie E.L."/>
            <person name="Williams K.H."/>
            <person name="Hubbard S.S."/>
            <person name="Banfield J.F."/>
        </authorList>
    </citation>
    <scope>NUCLEOTIDE SEQUENCE [LARGE SCALE GENOMIC DNA]</scope>
</reference>
<evidence type="ECO:0000259" key="11">
    <source>
        <dbReference type="Pfam" id="PF20258"/>
    </source>
</evidence>
<dbReference type="Proteomes" id="UP000178187">
    <property type="component" value="Unassembled WGS sequence"/>
</dbReference>
<feature type="site" description="Interaction with tRNA" evidence="9">
    <location>
        <position position="128"/>
    </location>
</feature>
<keyword evidence="6 9" id="KW-0694">RNA-binding</keyword>
<dbReference type="PANTHER" id="PTHR11933:SF5">
    <property type="entry name" value="MITOCHONDRIAL TRNA-SPECIFIC 2-THIOURIDYLASE 1"/>
    <property type="match status" value="1"/>
</dbReference>
<dbReference type="InterPro" id="IPR046885">
    <property type="entry name" value="MnmA-like_C"/>
</dbReference>
<dbReference type="HAMAP" id="MF_00144">
    <property type="entry name" value="tRNA_thiouridyl_MnmA"/>
    <property type="match status" value="1"/>
</dbReference>
<dbReference type="GO" id="GO:0000049">
    <property type="term" value="F:tRNA binding"/>
    <property type="evidence" value="ECO:0007669"/>
    <property type="project" value="UniProtKB-KW"/>
</dbReference>
<evidence type="ECO:0000313" key="13">
    <source>
        <dbReference type="EMBL" id="OGW97394.1"/>
    </source>
</evidence>
<evidence type="ECO:0000259" key="12">
    <source>
        <dbReference type="Pfam" id="PF20259"/>
    </source>
</evidence>
<keyword evidence="4 9" id="KW-0547">Nucleotide-binding</keyword>
<evidence type="ECO:0000256" key="3">
    <source>
        <dbReference type="ARBA" id="ARBA00022694"/>
    </source>
</evidence>
<evidence type="ECO:0000313" key="14">
    <source>
        <dbReference type="Proteomes" id="UP000178187"/>
    </source>
</evidence>
<comment type="subcellular location">
    <subcellularLocation>
        <location evidence="9">Cytoplasm</location>
    </subcellularLocation>
</comment>
<keyword evidence="9" id="KW-0963">Cytoplasm</keyword>
<dbReference type="Gene3D" id="2.30.30.280">
    <property type="entry name" value="Adenine nucleotide alpha hydrolases-like domains"/>
    <property type="match status" value="1"/>
</dbReference>
<dbReference type="InterPro" id="IPR022310">
    <property type="entry name" value="NAD/GMP_synthase"/>
</dbReference>
<dbReference type="InterPro" id="IPR005232">
    <property type="entry name" value="LarE"/>
</dbReference>
<feature type="binding site" evidence="9">
    <location>
        <begin position="8"/>
        <end position="15"/>
    </location>
    <ligand>
        <name>ATP</name>
        <dbReference type="ChEBI" id="CHEBI:30616"/>
    </ligand>
</feature>
<evidence type="ECO:0000259" key="10">
    <source>
        <dbReference type="Pfam" id="PF02540"/>
    </source>
</evidence>
<feature type="region of interest" description="Interaction with tRNA" evidence="9">
    <location>
        <begin position="151"/>
        <end position="153"/>
    </location>
</feature>
<dbReference type="EMBL" id="MHFR01000042">
    <property type="protein sequence ID" value="OGW97394.1"/>
    <property type="molecule type" value="Genomic_DNA"/>
</dbReference>
<dbReference type="NCBIfam" id="TIGR00268">
    <property type="entry name" value="ATP-dependent sacrificial sulfur transferase LarE"/>
    <property type="match status" value="1"/>
</dbReference>
<organism evidence="13 14">
    <name type="scientific">Candidatus Danuiimicrobium aquiferis</name>
    <dbReference type="NCBI Taxonomy" id="1801832"/>
    <lineage>
        <taxon>Bacteria</taxon>
        <taxon>Pseudomonadati</taxon>
        <taxon>Candidatus Omnitrophota</taxon>
        <taxon>Candidatus Danuiimicrobium</taxon>
    </lineage>
</organism>
<protein>
    <recommendedName>
        <fullName evidence="9">tRNA-specific 2-thiouridylase MnmA</fullName>
        <ecNumber evidence="9">2.8.1.13</ecNumber>
    </recommendedName>
</protein>
<dbReference type="InterPro" id="IPR004506">
    <property type="entry name" value="MnmA-like"/>
</dbReference>
<feature type="domain" description="tRNA-specific 2-thiouridylase MnmA-like C-terminal" evidence="11">
    <location>
        <begin position="281"/>
        <end position="356"/>
    </location>
</feature>
<dbReference type="CDD" id="cd01990">
    <property type="entry name" value="LarE-like"/>
    <property type="match status" value="1"/>
</dbReference>
<feature type="active site" description="Nucleophile" evidence="9">
    <location>
        <position position="103"/>
    </location>
</feature>
<evidence type="ECO:0000256" key="6">
    <source>
        <dbReference type="ARBA" id="ARBA00022884"/>
    </source>
</evidence>
<accession>A0A1G1KWS6</accession>
<comment type="caution">
    <text evidence="13">The sequence shown here is derived from an EMBL/GenBank/DDBJ whole genome shotgun (WGS) entry which is preliminary data.</text>
</comment>
<gene>
    <name evidence="9" type="primary">mnmA</name>
    <name evidence="13" type="ORF">A3G33_09370</name>
</gene>
<sequence>MPKKILVAMSGGVDSSVAAVLLKEKGFEVGGATIRIWPEGHCEEKNENSCCGLRGVRDAQSVALKLDIPHHVFNFSAPFQTGVIDYFANEYKSGKTPNPCIACNQYIKFTLLLERARLLGYDSIATGHYARVCFDQRSGRYYISESKDFSKDQSYVLFGLPQDVLANLSLPLGDYTKKEVREIAKKTKLKVADKPDSQDICFIPDHDYGKFLERERGMKPITGPIVDLKGKKLGEHEGYYHYTIGQRKGLRVPFQFALYVVAIDPETNTVVVGPKAAVKKKECLVGNVQWFLPPDSKIQKPIEAKIRARHNKAPAKIEIVSNDEVKVVFDEPQDAITPGQACVFYDGTQVLGGGWIEKFPWPHPFAAGSAGYQKLKQIISGYQSVVVAFSGGVDSALLLRVAYDVLGRDSVLAVTAASESIASRELEEAKRIGKEIGVNHRIVSTMEIKNPNYISNSNRRCYHCKGELYKQLKDLLKETGFREIICGTNMDDLSDFRPGHDAASEYGVKNPLVEAGLHKHDVRALSRELGLPVWDKPASPCLASRIPYGSEIKPEKLRQIENGENFLKDLSFREVRLRHFGQNAKIELGEEELNRLKDHELREKIIQFIRSLGFETVVFEPFRSGNLNDKRTENNQ</sequence>
<feature type="domain" description="NAD/GMP synthase" evidence="10">
    <location>
        <begin position="380"/>
        <end position="448"/>
    </location>
</feature>
<keyword evidence="3 9" id="KW-0819">tRNA processing</keyword>
<keyword evidence="5 9" id="KW-0067">ATP-binding</keyword>
<comment type="caution">
    <text evidence="9">Lacks conserved residue(s) required for the propagation of feature annotation.</text>
</comment>
<dbReference type="CDD" id="cd01998">
    <property type="entry name" value="MnmA_TRMU-like"/>
    <property type="match status" value="1"/>
</dbReference>
<evidence type="ECO:0000256" key="2">
    <source>
        <dbReference type="ARBA" id="ARBA00022679"/>
    </source>
</evidence>
<dbReference type="AlphaFoldDB" id="A0A1G1KWS6"/>
<dbReference type="Pfam" id="PF03054">
    <property type="entry name" value="tRNA_Me_trans"/>
    <property type="match status" value="1"/>
</dbReference>
<comment type="similarity">
    <text evidence="9">Belongs to the MnmA/TRMU family.</text>
</comment>
<dbReference type="Gene3D" id="2.40.30.10">
    <property type="entry name" value="Translation factors"/>
    <property type="match status" value="1"/>
</dbReference>
<dbReference type="SUPFAM" id="SSF52402">
    <property type="entry name" value="Adenine nucleotide alpha hydrolases-like"/>
    <property type="match status" value="2"/>
</dbReference>
<dbReference type="Pfam" id="PF02540">
    <property type="entry name" value="NAD_synthase"/>
    <property type="match status" value="1"/>
</dbReference>
<feature type="binding site" evidence="9">
    <location>
        <position position="34"/>
    </location>
    <ligand>
        <name>ATP</name>
        <dbReference type="ChEBI" id="CHEBI:30616"/>
    </ligand>
</feature>
<feature type="binding site" evidence="9">
    <location>
        <position position="127"/>
    </location>
    <ligand>
        <name>ATP</name>
        <dbReference type="ChEBI" id="CHEBI:30616"/>
    </ligand>
</feature>
<evidence type="ECO:0000256" key="7">
    <source>
        <dbReference type="ARBA" id="ARBA00023157"/>
    </source>
</evidence>
<feature type="site" description="Interaction with tRNA" evidence="9">
    <location>
        <position position="340"/>
    </location>
</feature>
<dbReference type="InterPro" id="IPR046884">
    <property type="entry name" value="MnmA-like_central"/>
</dbReference>
<dbReference type="Gene3D" id="3.40.50.620">
    <property type="entry name" value="HUPs"/>
    <property type="match status" value="2"/>
</dbReference>
<dbReference type="GO" id="GO:0002143">
    <property type="term" value="P:tRNA wobble position uridine thiolation"/>
    <property type="evidence" value="ECO:0007669"/>
    <property type="project" value="TreeGrafter"/>
</dbReference>
<dbReference type="GO" id="GO:0103016">
    <property type="term" value="F:tRNA-uridine 2-sulfurtransferase activity"/>
    <property type="evidence" value="ECO:0007669"/>
    <property type="project" value="UniProtKB-EC"/>
</dbReference>
<dbReference type="GO" id="GO:0006163">
    <property type="term" value="P:purine nucleotide metabolic process"/>
    <property type="evidence" value="ECO:0007669"/>
    <property type="project" value="UniProtKB-ARBA"/>
</dbReference>
<dbReference type="GO" id="GO:0005524">
    <property type="term" value="F:ATP binding"/>
    <property type="evidence" value="ECO:0007669"/>
    <property type="project" value="UniProtKB-KW"/>
</dbReference>
<evidence type="ECO:0000256" key="1">
    <source>
        <dbReference type="ARBA" id="ARBA00022555"/>
    </source>
</evidence>
<proteinExistence type="inferred from homology"/>